<reference evidence="6" key="2">
    <citation type="journal article" date="2022" name="Microbiol. Resour. Announc.">
        <title>Metagenome Sequencing to Explore Phylogenomics of Terrestrial Cyanobacteria.</title>
        <authorList>
            <person name="Ward R.D."/>
            <person name="Stajich J.E."/>
            <person name="Johansen J.R."/>
            <person name="Huntemann M."/>
            <person name="Clum A."/>
            <person name="Foster B."/>
            <person name="Foster B."/>
            <person name="Roux S."/>
            <person name="Palaniappan K."/>
            <person name="Varghese N."/>
            <person name="Mukherjee S."/>
            <person name="Reddy T.B.K."/>
            <person name="Daum C."/>
            <person name="Copeland A."/>
            <person name="Chen I.A."/>
            <person name="Ivanova N.N."/>
            <person name="Kyrpides N.C."/>
            <person name="Shapiro N."/>
            <person name="Eloe-Fadrosh E.A."/>
            <person name="Pietrasiak N."/>
        </authorList>
    </citation>
    <scope>NUCLEOTIDE SEQUENCE</scope>
    <source>
        <strain evidence="6">JT2-VF2</strain>
    </source>
</reference>
<dbReference type="PANTHER" id="PTHR43648">
    <property type="entry name" value="ELECTRON TRANSFER FLAVOPROTEIN BETA SUBUNIT LYSINE METHYLTRANSFERASE"/>
    <property type="match status" value="1"/>
</dbReference>
<evidence type="ECO:0000256" key="3">
    <source>
        <dbReference type="ARBA" id="ARBA00022603"/>
    </source>
</evidence>
<keyword evidence="3 6" id="KW-0489">Methyltransferase</keyword>
<dbReference type="EMBL" id="JAHHHN010000004">
    <property type="protein sequence ID" value="MBW4561429.1"/>
    <property type="molecule type" value="Genomic_DNA"/>
</dbReference>
<sequence>MSWMELSIDTTNEAVDWVCTLLAKNNYINDVHIRKYIEPDLGEAAEQGNVKPYWTFSICLYLPDDVYANTRGSEIANLLSPLERTGLSSTLQIAIVEEKPTDAELASSLIRRIGQKFVVLSADMPYSSQAEEIILRLKPSLAFGSGLHPATILSLKLLERYITPAMNVLDLGSGSGILSVAIAKLGANVLALDNDSIAVQATQDAVHINGVEQQVTVMEGSLECGSELGHWMGGDSINNVSTVEAKNQFDLIVANIPGRVHIALAADYQKALRQSNIHASLLILAGFTVDYEADLATAFTEAGFDLVDCERQDEWLALAYRLKAK</sequence>
<dbReference type="SUPFAM" id="SSF53335">
    <property type="entry name" value="S-adenosyl-L-methionine-dependent methyltransferases"/>
    <property type="match status" value="1"/>
</dbReference>
<keyword evidence="6" id="KW-0689">Ribosomal protein</keyword>
<dbReference type="GO" id="GO:0032259">
    <property type="term" value="P:methylation"/>
    <property type="evidence" value="ECO:0007669"/>
    <property type="project" value="UniProtKB-KW"/>
</dbReference>
<keyword evidence="4" id="KW-0808">Transferase</keyword>
<comment type="caution">
    <text evidence="6">The sequence shown here is derived from an EMBL/GenBank/DDBJ whole genome shotgun (WGS) entry which is preliminary data.</text>
</comment>
<dbReference type="InterPro" id="IPR050078">
    <property type="entry name" value="Ribosomal_L11_MeTrfase_PrmA"/>
</dbReference>
<dbReference type="InterPro" id="IPR004498">
    <property type="entry name" value="Ribosomal_PrmA_MeTrfase"/>
</dbReference>
<comment type="similarity">
    <text evidence="1">Belongs to the methyltransferase superfamily. PrmA family.</text>
</comment>
<keyword evidence="5" id="KW-0949">S-adenosyl-L-methionine</keyword>
<evidence type="ECO:0000256" key="2">
    <source>
        <dbReference type="ARBA" id="ARBA00022490"/>
    </source>
</evidence>
<accession>A0A951PW37</accession>
<dbReference type="GO" id="GO:0008276">
    <property type="term" value="F:protein methyltransferase activity"/>
    <property type="evidence" value="ECO:0007669"/>
    <property type="project" value="InterPro"/>
</dbReference>
<reference evidence="6" key="1">
    <citation type="submission" date="2021-05" db="EMBL/GenBank/DDBJ databases">
        <authorList>
            <person name="Pietrasiak N."/>
            <person name="Ward R."/>
            <person name="Stajich J.E."/>
            <person name="Kurbessoian T."/>
        </authorList>
    </citation>
    <scope>NUCLEOTIDE SEQUENCE</scope>
    <source>
        <strain evidence="6">JT2-VF2</strain>
    </source>
</reference>
<dbReference type="Proteomes" id="UP000715781">
    <property type="component" value="Unassembled WGS sequence"/>
</dbReference>
<keyword evidence="2" id="KW-0963">Cytoplasm</keyword>
<protein>
    <submittedName>
        <fullName evidence="6">50S ribosomal protein L11 methyltransferase</fullName>
    </submittedName>
</protein>
<evidence type="ECO:0000256" key="4">
    <source>
        <dbReference type="ARBA" id="ARBA00022679"/>
    </source>
</evidence>
<evidence type="ECO:0000313" key="7">
    <source>
        <dbReference type="Proteomes" id="UP000715781"/>
    </source>
</evidence>
<organism evidence="6 7">
    <name type="scientific">Mojavia pulchra JT2-VF2</name>
    <dbReference type="NCBI Taxonomy" id="287848"/>
    <lineage>
        <taxon>Bacteria</taxon>
        <taxon>Bacillati</taxon>
        <taxon>Cyanobacteriota</taxon>
        <taxon>Cyanophyceae</taxon>
        <taxon>Nostocales</taxon>
        <taxon>Nostocaceae</taxon>
    </lineage>
</organism>
<dbReference type="PIRSF" id="PIRSF000401">
    <property type="entry name" value="RPL11_MTase"/>
    <property type="match status" value="1"/>
</dbReference>
<dbReference type="GO" id="GO:0005840">
    <property type="term" value="C:ribosome"/>
    <property type="evidence" value="ECO:0007669"/>
    <property type="project" value="UniProtKB-KW"/>
</dbReference>
<dbReference type="AlphaFoldDB" id="A0A951PW37"/>
<dbReference type="InterPro" id="IPR029063">
    <property type="entry name" value="SAM-dependent_MTases_sf"/>
</dbReference>
<evidence type="ECO:0000256" key="5">
    <source>
        <dbReference type="ARBA" id="ARBA00022691"/>
    </source>
</evidence>
<dbReference type="Gene3D" id="3.40.50.150">
    <property type="entry name" value="Vaccinia Virus protein VP39"/>
    <property type="match status" value="1"/>
</dbReference>
<gene>
    <name evidence="6" type="ORF">KME32_09770</name>
</gene>
<dbReference type="Pfam" id="PF06325">
    <property type="entry name" value="PrmA"/>
    <property type="match status" value="1"/>
</dbReference>
<dbReference type="PANTHER" id="PTHR43648:SF1">
    <property type="entry name" value="ELECTRON TRANSFER FLAVOPROTEIN BETA SUBUNIT LYSINE METHYLTRANSFERASE"/>
    <property type="match status" value="1"/>
</dbReference>
<evidence type="ECO:0000256" key="1">
    <source>
        <dbReference type="ARBA" id="ARBA00009741"/>
    </source>
</evidence>
<keyword evidence="6" id="KW-0687">Ribonucleoprotein</keyword>
<name>A0A951PW37_9NOST</name>
<evidence type="ECO:0000313" key="6">
    <source>
        <dbReference type="EMBL" id="MBW4561429.1"/>
    </source>
</evidence>
<dbReference type="CDD" id="cd02440">
    <property type="entry name" value="AdoMet_MTases"/>
    <property type="match status" value="1"/>
</dbReference>
<proteinExistence type="inferred from homology"/>